<keyword evidence="2" id="KW-0677">Repeat</keyword>
<dbReference type="SUPFAM" id="SSF50978">
    <property type="entry name" value="WD40 repeat-like"/>
    <property type="match status" value="1"/>
</dbReference>
<accession>J4H3A4</accession>
<keyword evidence="6" id="KW-1185">Reference proteome</keyword>
<feature type="compositionally biased region" description="Acidic residues" evidence="4">
    <location>
        <begin position="422"/>
        <end position="438"/>
    </location>
</feature>
<dbReference type="SMART" id="SM00320">
    <property type="entry name" value="WD40"/>
    <property type="match status" value="6"/>
</dbReference>
<dbReference type="PANTHER" id="PTHR19848">
    <property type="entry name" value="WD40 REPEAT PROTEIN"/>
    <property type="match status" value="1"/>
</dbReference>
<dbReference type="EMBL" id="HE797095">
    <property type="protein sequence ID" value="CCM02929.1"/>
    <property type="molecule type" value="Genomic_DNA"/>
</dbReference>
<dbReference type="FunCoup" id="J4H3A4">
    <property type="interactions" value="162"/>
</dbReference>
<dbReference type="PANTHER" id="PTHR19848:SF8">
    <property type="entry name" value="F-BOX AND WD REPEAT DOMAIN CONTAINING 7"/>
    <property type="match status" value="1"/>
</dbReference>
<dbReference type="InParanoid" id="J4H3A4"/>
<protein>
    <submittedName>
        <fullName evidence="5">Uncharacterized protein</fullName>
    </submittedName>
</protein>
<dbReference type="Pfam" id="PF00400">
    <property type="entry name" value="WD40"/>
    <property type="match status" value="3"/>
</dbReference>
<dbReference type="InterPro" id="IPR001680">
    <property type="entry name" value="WD40_rpt"/>
</dbReference>
<dbReference type="GeneID" id="24097840"/>
<dbReference type="Proteomes" id="UP000006352">
    <property type="component" value="Unassembled WGS sequence"/>
</dbReference>
<evidence type="ECO:0000256" key="3">
    <source>
        <dbReference type="PROSITE-ProRule" id="PRU00221"/>
    </source>
</evidence>
<dbReference type="RefSeq" id="XP_012182212.1">
    <property type="nucleotide sequence ID" value="XM_012326822.1"/>
</dbReference>
<evidence type="ECO:0000256" key="1">
    <source>
        <dbReference type="ARBA" id="ARBA00022574"/>
    </source>
</evidence>
<dbReference type="InterPro" id="IPR019775">
    <property type="entry name" value="WD40_repeat_CS"/>
</dbReference>
<dbReference type="InterPro" id="IPR036322">
    <property type="entry name" value="WD40_repeat_dom_sf"/>
</dbReference>
<reference evidence="5 6" key="1">
    <citation type="journal article" date="2012" name="Appl. Environ. Microbiol.">
        <title>Short-read sequencing for genomic analysis of the brown rot fungus Fibroporia radiculosa.</title>
        <authorList>
            <person name="Tang J.D."/>
            <person name="Perkins A.D."/>
            <person name="Sonstegard T.S."/>
            <person name="Schroeder S.G."/>
            <person name="Burgess S.C."/>
            <person name="Diehl S.V."/>
        </authorList>
    </citation>
    <scope>NUCLEOTIDE SEQUENCE [LARGE SCALE GENOMIC DNA]</scope>
    <source>
        <strain evidence="5 6">TFFH 294</strain>
    </source>
</reference>
<organism evidence="5 6">
    <name type="scientific">Fibroporia radiculosa</name>
    <dbReference type="NCBI Taxonomy" id="599839"/>
    <lineage>
        <taxon>Eukaryota</taxon>
        <taxon>Fungi</taxon>
        <taxon>Dikarya</taxon>
        <taxon>Basidiomycota</taxon>
        <taxon>Agaricomycotina</taxon>
        <taxon>Agaricomycetes</taxon>
        <taxon>Polyporales</taxon>
        <taxon>Fibroporiaceae</taxon>
        <taxon>Fibroporia</taxon>
    </lineage>
</organism>
<keyword evidence="1 3" id="KW-0853">WD repeat</keyword>
<dbReference type="PROSITE" id="PS00678">
    <property type="entry name" value="WD_REPEATS_1"/>
    <property type="match status" value="1"/>
</dbReference>
<feature type="region of interest" description="Disordered" evidence="4">
    <location>
        <begin position="394"/>
        <end position="438"/>
    </location>
</feature>
<evidence type="ECO:0000256" key="4">
    <source>
        <dbReference type="SAM" id="MobiDB-lite"/>
    </source>
</evidence>
<name>J4H3A4_9APHY</name>
<evidence type="ECO:0000313" key="5">
    <source>
        <dbReference type="EMBL" id="CCM02929.1"/>
    </source>
</evidence>
<proteinExistence type="predicted"/>
<evidence type="ECO:0000313" key="6">
    <source>
        <dbReference type="Proteomes" id="UP000006352"/>
    </source>
</evidence>
<dbReference type="Gene3D" id="2.130.10.10">
    <property type="entry name" value="YVTN repeat-like/Quinoprotein amine dehydrogenase"/>
    <property type="match status" value="2"/>
</dbReference>
<evidence type="ECO:0000256" key="2">
    <source>
        <dbReference type="ARBA" id="ARBA00022737"/>
    </source>
</evidence>
<dbReference type="PROSITE" id="PS50082">
    <property type="entry name" value="WD_REPEATS_2"/>
    <property type="match status" value="1"/>
</dbReference>
<dbReference type="OrthoDB" id="6262491at2759"/>
<dbReference type="HOGENOM" id="CLU_000288_57_4_1"/>
<sequence length="438" mass="48086">MDPADTSNLMRSEAELLLQESRKKKAEKIKTLGSPIELAGVALGLEIRGNHAWIAENTAVARKVDLETGRTLQLFRGHSAPLTCLAFFDKVQGSGAGDMLVTGSWDKVTNMLPSKYGIPRHTKKLISSTLAHSDFVKALFVIPSLQLLISGSSDKIVRFWDLSAYQNGQPLQSTGSISAHLRPVEAFSARVMGDSAILYTADTMGMMKVWKLTREDGSASRWKTTLLEELNHHRTRINEIVCDNGMLWTASSDDTVQVVPADTSTASSTSKPAPPIVHPTAVRAVLPLLENYLLTGAGDVIRLYDVCALDEPELLSEVDGHWHDVTMLRVWMRKRPQAEGHPKGAVAVEPWVVSASLDGTLRKWNLAGESCVVRVCRFGRQMRTLIGAFGRADMMQSSGPKAPPQAEEKPQKLAPTGAFQMSEEEERELAELMSDDDE</sequence>
<dbReference type="AlphaFoldDB" id="J4H3A4"/>
<feature type="repeat" description="WD" evidence="3">
    <location>
        <begin position="129"/>
        <end position="163"/>
    </location>
</feature>
<gene>
    <name evidence="5" type="ORF">FIBRA_05044</name>
</gene>
<dbReference type="InterPro" id="IPR015943">
    <property type="entry name" value="WD40/YVTN_repeat-like_dom_sf"/>
</dbReference>
<dbReference type="STRING" id="599839.J4H3A4"/>
<dbReference type="PROSITE" id="PS50294">
    <property type="entry name" value="WD_REPEATS_REGION"/>
    <property type="match status" value="1"/>
</dbReference>